<feature type="region of interest" description="Disordered" evidence="1">
    <location>
        <begin position="208"/>
        <end position="230"/>
    </location>
</feature>
<protein>
    <submittedName>
        <fullName evidence="2">Uncharacterized protein</fullName>
    </submittedName>
</protein>
<dbReference type="GeneID" id="18931560"/>
<evidence type="ECO:0000313" key="2">
    <source>
        <dbReference type="EMBL" id="EGG12940.1"/>
    </source>
</evidence>
<dbReference type="AlphaFoldDB" id="F4R4U2"/>
<sequence>MSSDTISNASNDNILSRVQSGQSENRDGFFESYSFPPKNHPIQRNPSNQTKSNQINPFERINSVQPPTKPYRSMSVPGVFPLRRRQSSASPLSKISYSEESKDEPSIIKSQNEASSHLRRASLGGDPNHQISFNYRRRLSNPGSFSLKHDRQPSPLGTKASITNRSHSNSVSSSASSGYFSDISEITSQSSINESEIIHSDVCHPIPNQFRNMTSKSKPSPLGSRRPLSIGNSLLSTIDDELSVTP</sequence>
<feature type="compositionally biased region" description="Polar residues" evidence="1">
    <location>
        <begin position="87"/>
        <end position="96"/>
    </location>
</feature>
<dbReference type="EMBL" id="GL883090">
    <property type="protein sequence ID" value="EGG12940.1"/>
    <property type="molecule type" value="Genomic_DNA"/>
</dbReference>
<feature type="compositionally biased region" description="Polar residues" evidence="1">
    <location>
        <begin position="1"/>
        <end position="23"/>
    </location>
</feature>
<dbReference type="HOGENOM" id="CLU_1129260_0_0_1"/>
<feature type="region of interest" description="Disordered" evidence="1">
    <location>
        <begin position="1"/>
        <end position="178"/>
    </location>
</feature>
<accession>F4R4U2</accession>
<dbReference type="Proteomes" id="UP000001072">
    <property type="component" value="Unassembled WGS sequence"/>
</dbReference>
<dbReference type="InParanoid" id="F4R4U2"/>
<feature type="compositionally biased region" description="Polar residues" evidence="1">
    <location>
        <begin position="42"/>
        <end position="66"/>
    </location>
</feature>
<dbReference type="RefSeq" id="XP_007403878.1">
    <property type="nucleotide sequence ID" value="XM_007403816.1"/>
</dbReference>
<organism evidence="3">
    <name type="scientific">Melampsora larici-populina (strain 98AG31 / pathotype 3-4-7)</name>
    <name type="common">Poplar leaf rust fungus</name>
    <dbReference type="NCBI Taxonomy" id="747676"/>
    <lineage>
        <taxon>Eukaryota</taxon>
        <taxon>Fungi</taxon>
        <taxon>Dikarya</taxon>
        <taxon>Basidiomycota</taxon>
        <taxon>Pucciniomycotina</taxon>
        <taxon>Pucciniomycetes</taxon>
        <taxon>Pucciniales</taxon>
        <taxon>Melampsoraceae</taxon>
        <taxon>Melampsora</taxon>
    </lineage>
</organism>
<feature type="compositionally biased region" description="Basic and acidic residues" evidence="1">
    <location>
        <begin position="97"/>
        <end position="106"/>
    </location>
</feature>
<dbReference type="VEuPathDB" id="FungiDB:MELLADRAFT_70553"/>
<dbReference type="KEGG" id="mlr:MELLADRAFT_70553"/>
<gene>
    <name evidence="2" type="ORF">MELLADRAFT_70553</name>
</gene>
<evidence type="ECO:0000256" key="1">
    <source>
        <dbReference type="SAM" id="MobiDB-lite"/>
    </source>
</evidence>
<dbReference type="OrthoDB" id="10394454at2759"/>
<keyword evidence="3" id="KW-1185">Reference proteome</keyword>
<feature type="compositionally biased region" description="Polar residues" evidence="1">
    <location>
        <begin position="209"/>
        <end position="218"/>
    </location>
</feature>
<reference evidence="3" key="1">
    <citation type="journal article" date="2011" name="Proc. Natl. Acad. Sci. U.S.A.">
        <title>Obligate biotrophy features unraveled by the genomic analysis of rust fungi.</title>
        <authorList>
            <person name="Duplessis S."/>
            <person name="Cuomo C.A."/>
            <person name="Lin Y.-C."/>
            <person name="Aerts A."/>
            <person name="Tisserant E."/>
            <person name="Veneault-Fourrey C."/>
            <person name="Joly D.L."/>
            <person name="Hacquard S."/>
            <person name="Amselem J."/>
            <person name="Cantarel B.L."/>
            <person name="Chiu R."/>
            <person name="Coutinho P.M."/>
            <person name="Feau N."/>
            <person name="Field M."/>
            <person name="Frey P."/>
            <person name="Gelhaye E."/>
            <person name="Goldberg J."/>
            <person name="Grabherr M.G."/>
            <person name="Kodira C.D."/>
            <person name="Kohler A."/>
            <person name="Kuees U."/>
            <person name="Lindquist E.A."/>
            <person name="Lucas S.M."/>
            <person name="Mago R."/>
            <person name="Mauceli E."/>
            <person name="Morin E."/>
            <person name="Murat C."/>
            <person name="Pangilinan J.L."/>
            <person name="Park R."/>
            <person name="Pearson M."/>
            <person name="Quesneville H."/>
            <person name="Rouhier N."/>
            <person name="Sakthikumar S."/>
            <person name="Salamov A.A."/>
            <person name="Schmutz J."/>
            <person name="Selles B."/>
            <person name="Shapiro H."/>
            <person name="Tanguay P."/>
            <person name="Tuskan G.A."/>
            <person name="Henrissat B."/>
            <person name="Van de Peer Y."/>
            <person name="Rouze P."/>
            <person name="Ellis J.G."/>
            <person name="Dodds P.N."/>
            <person name="Schein J.E."/>
            <person name="Zhong S."/>
            <person name="Hamelin R.C."/>
            <person name="Grigoriev I.V."/>
            <person name="Szabo L.J."/>
            <person name="Martin F."/>
        </authorList>
    </citation>
    <scope>NUCLEOTIDE SEQUENCE [LARGE SCALE GENOMIC DNA]</scope>
    <source>
        <strain evidence="3">98AG31 / pathotype 3-4-7</strain>
    </source>
</reference>
<feature type="compositionally biased region" description="Low complexity" evidence="1">
    <location>
        <begin position="165"/>
        <end position="178"/>
    </location>
</feature>
<proteinExistence type="predicted"/>
<evidence type="ECO:0000313" key="3">
    <source>
        <dbReference type="Proteomes" id="UP000001072"/>
    </source>
</evidence>
<name>F4R4U2_MELLP</name>